<gene>
    <name evidence="1" type="ORF">S12H4_35759</name>
</gene>
<dbReference type="AlphaFoldDB" id="X1T6Y0"/>
<protein>
    <submittedName>
        <fullName evidence="1">Uncharacterized protein</fullName>
    </submittedName>
</protein>
<comment type="caution">
    <text evidence="1">The sequence shown here is derived from an EMBL/GenBank/DDBJ whole genome shotgun (WGS) entry which is preliminary data.</text>
</comment>
<proteinExistence type="predicted"/>
<accession>X1T6Y0</accession>
<sequence>AQYEGFGDRHSELYIEDDKAREKARDKLLEENPIFRDDRRRVEAYQLEFPDDQIETYVEYSNLPAKGFEQERYLLEHAEFYKSMIDLKDLVPFDPGYKVPDAKYDEIYHQWEDLFEQYEAVTGTKSQRKAAREKILTANPEFAFDRRRREAYGNFVPEHLVDTYAEWFTTKPQKSDDPWFDEHPTQTYYGDDWWLMERMEFYDTMVAMGLWEERDFSKVPTKAVFALYKTYVGIPQGAPQLNYRARFPELDAWGVLKFGWVPIGQRGKKE</sequence>
<name>X1T6Y0_9ZZZZ</name>
<feature type="non-terminal residue" evidence="1">
    <location>
        <position position="1"/>
    </location>
</feature>
<evidence type="ECO:0000313" key="1">
    <source>
        <dbReference type="EMBL" id="GAJ01004.1"/>
    </source>
</evidence>
<organism evidence="1">
    <name type="scientific">marine sediment metagenome</name>
    <dbReference type="NCBI Taxonomy" id="412755"/>
    <lineage>
        <taxon>unclassified sequences</taxon>
        <taxon>metagenomes</taxon>
        <taxon>ecological metagenomes</taxon>
    </lineage>
</organism>
<dbReference type="EMBL" id="BARW01021263">
    <property type="protein sequence ID" value="GAJ01004.1"/>
    <property type="molecule type" value="Genomic_DNA"/>
</dbReference>
<reference evidence="1" key="1">
    <citation type="journal article" date="2014" name="Front. Microbiol.">
        <title>High frequency of phylogenetically diverse reductive dehalogenase-homologous genes in deep subseafloor sedimentary metagenomes.</title>
        <authorList>
            <person name="Kawai M."/>
            <person name="Futagami T."/>
            <person name="Toyoda A."/>
            <person name="Takaki Y."/>
            <person name="Nishi S."/>
            <person name="Hori S."/>
            <person name="Arai W."/>
            <person name="Tsubouchi T."/>
            <person name="Morono Y."/>
            <person name="Uchiyama I."/>
            <person name="Ito T."/>
            <person name="Fujiyama A."/>
            <person name="Inagaki F."/>
            <person name="Takami H."/>
        </authorList>
    </citation>
    <scope>NUCLEOTIDE SEQUENCE</scope>
    <source>
        <strain evidence="1">Expedition CK06-06</strain>
    </source>
</reference>
<feature type="non-terminal residue" evidence="1">
    <location>
        <position position="270"/>
    </location>
</feature>